<keyword evidence="1" id="KW-0175">Coiled coil</keyword>
<dbReference type="Ensembl" id="ENSORLT00015025852.1">
    <property type="protein sequence ID" value="ENSORLP00015017413.1"/>
    <property type="gene ID" value="ENSORLG00015018440.1"/>
</dbReference>
<dbReference type="InterPro" id="IPR039051">
    <property type="entry name" value="SE-CTX-like"/>
</dbReference>
<evidence type="ECO:0000256" key="1">
    <source>
        <dbReference type="SAM" id="Coils"/>
    </source>
</evidence>
<dbReference type="AlphaFoldDB" id="A0A3P9IC38"/>
<dbReference type="PANTHER" id="PTHR40472">
    <property type="entry name" value="RICIN B-TYPE LECTIN DOMAIN-CONTAINING PROTEIN"/>
    <property type="match status" value="1"/>
</dbReference>
<name>A0A3P9IC38_ORYLA</name>
<reference evidence="2" key="3">
    <citation type="submission" date="2025-08" db="UniProtKB">
        <authorList>
            <consortium name="Ensembl"/>
        </authorList>
    </citation>
    <scope>IDENTIFICATION</scope>
    <source>
        <strain evidence="2">HSOK</strain>
    </source>
</reference>
<accession>A0A3P9IC38</accession>
<protein>
    <submittedName>
        <fullName evidence="2">Rapunzel 4</fullName>
    </submittedName>
</protein>
<feature type="coiled-coil region" evidence="1">
    <location>
        <begin position="134"/>
        <end position="161"/>
    </location>
</feature>
<dbReference type="PANTHER" id="PTHR40472:SF9">
    <property type="entry name" value="RAPUNZEL 4"/>
    <property type="match status" value="1"/>
</dbReference>
<sequence length="458" mass="52367">MFTQRVETDLFAASALFFSFFVDHNPIFSVWLGGVRPMSRDRNQGKTNSRKFGFLPQTSSGKDLHAKMNQQLKKIVSEKKDVVEDMMDVFQKGAEMVASIAGDLFPIFSVAAPLVQLALDNVESSEAAFMKDQFQKVRDRLDVVSEEIQRINEEIKKSRIDTEFFSVEENIRNQFRKYMEILNAKPQFTEVKKQNFLKHFSKSGGNKNLHSLYSVVVGDGFFGEPLLVTILNYEEKSRRPIEEYCARLKNLFCIGIIALLGHAAVDGFNEGEELLKEWAEKMTNVQEKINAVVEECIVSFPNQAKTDCERLVRDQEGLDNKQLADALIGMLKKKYDWVGWSVRVYKSQSSILPTKKKFDCPTGKSRFQVTASNEKLNIWVSYSASPEPLDKNLIQELIQSQKKPTVENVAENLFEKLPGDCMVHTVKSSKDLVCSWSFTDDLHYWEEHKNLHVCVHCA</sequence>
<reference key="1">
    <citation type="journal article" date="2007" name="Nature">
        <title>The medaka draft genome and insights into vertebrate genome evolution.</title>
        <authorList>
            <person name="Kasahara M."/>
            <person name="Naruse K."/>
            <person name="Sasaki S."/>
            <person name="Nakatani Y."/>
            <person name="Qu W."/>
            <person name="Ahsan B."/>
            <person name="Yamada T."/>
            <person name="Nagayasu Y."/>
            <person name="Doi K."/>
            <person name="Kasai Y."/>
            <person name="Jindo T."/>
            <person name="Kobayashi D."/>
            <person name="Shimada A."/>
            <person name="Toyoda A."/>
            <person name="Kuroki Y."/>
            <person name="Fujiyama A."/>
            <person name="Sasaki T."/>
            <person name="Shimizu A."/>
            <person name="Asakawa S."/>
            <person name="Shimizu N."/>
            <person name="Hashimoto S."/>
            <person name="Yang J."/>
            <person name="Lee Y."/>
            <person name="Matsushima K."/>
            <person name="Sugano S."/>
            <person name="Sakaizumi M."/>
            <person name="Narita T."/>
            <person name="Ohishi K."/>
            <person name="Haga S."/>
            <person name="Ohta F."/>
            <person name="Nomoto H."/>
            <person name="Nogata K."/>
            <person name="Morishita T."/>
            <person name="Endo T."/>
            <person name="Shin-I T."/>
            <person name="Takeda H."/>
            <person name="Morishita S."/>
            <person name="Kohara Y."/>
        </authorList>
    </citation>
    <scope>NUCLEOTIDE SEQUENCE [LARGE SCALE GENOMIC DNA]</scope>
    <source>
        <strain>Hd-rR</strain>
    </source>
</reference>
<dbReference type="Proteomes" id="UP000265200">
    <property type="component" value="Chromosome 16"/>
</dbReference>
<reference evidence="2 3" key="2">
    <citation type="submission" date="2017-04" db="EMBL/GenBank/DDBJ databases">
        <title>CpG methylation of centromeres and impact of large insertions on vertebrate speciation.</title>
        <authorList>
            <person name="Ichikawa K."/>
            <person name="Yoshimura J."/>
            <person name="Morishita S."/>
        </authorList>
    </citation>
    <scope>NUCLEOTIDE SEQUENCE</scope>
    <source>
        <strain evidence="2 3">HSOK</strain>
    </source>
</reference>
<organism evidence="2 3">
    <name type="scientific">Oryzias latipes</name>
    <name type="common">Japanese rice fish</name>
    <name type="synonym">Japanese killifish</name>
    <dbReference type="NCBI Taxonomy" id="8090"/>
    <lineage>
        <taxon>Eukaryota</taxon>
        <taxon>Metazoa</taxon>
        <taxon>Chordata</taxon>
        <taxon>Craniata</taxon>
        <taxon>Vertebrata</taxon>
        <taxon>Euteleostomi</taxon>
        <taxon>Actinopterygii</taxon>
        <taxon>Neopterygii</taxon>
        <taxon>Teleostei</taxon>
        <taxon>Neoteleostei</taxon>
        <taxon>Acanthomorphata</taxon>
        <taxon>Ovalentaria</taxon>
        <taxon>Atherinomorphae</taxon>
        <taxon>Beloniformes</taxon>
        <taxon>Adrianichthyidae</taxon>
        <taxon>Oryziinae</taxon>
        <taxon>Oryzias</taxon>
    </lineage>
</organism>
<evidence type="ECO:0000313" key="3">
    <source>
        <dbReference type="Proteomes" id="UP000265200"/>
    </source>
</evidence>
<proteinExistence type="predicted"/>
<evidence type="ECO:0000313" key="2">
    <source>
        <dbReference type="Ensembl" id="ENSORLP00015017413.1"/>
    </source>
</evidence>
<reference evidence="2" key="4">
    <citation type="submission" date="2025-09" db="UniProtKB">
        <authorList>
            <consortium name="Ensembl"/>
        </authorList>
    </citation>
    <scope>IDENTIFICATION</scope>
    <source>
        <strain evidence="2">HSOK</strain>
    </source>
</reference>